<evidence type="ECO:0000313" key="7">
    <source>
        <dbReference type="EMBL" id="THD26048.1"/>
    </source>
</evidence>
<gene>
    <name evidence="7" type="ORF">D915_003215</name>
</gene>
<dbReference type="PANTHER" id="PTHR13484:SF10">
    <property type="match status" value="1"/>
</dbReference>
<evidence type="ECO:0000259" key="6">
    <source>
        <dbReference type="Pfam" id="PF05182"/>
    </source>
</evidence>
<protein>
    <submittedName>
        <fullName evidence="7">Pre-mRNA 3'-end-processing factor FIP1</fullName>
    </submittedName>
</protein>
<dbReference type="GO" id="GO:0005847">
    <property type="term" value="C:mRNA cleavage and polyadenylation specificity factor complex"/>
    <property type="evidence" value="ECO:0007669"/>
    <property type="project" value="TreeGrafter"/>
</dbReference>
<feature type="compositionally biased region" description="Polar residues" evidence="5">
    <location>
        <begin position="132"/>
        <end position="143"/>
    </location>
</feature>
<dbReference type="EMBL" id="JXXN02000884">
    <property type="protein sequence ID" value="THD26048.1"/>
    <property type="molecule type" value="Genomic_DNA"/>
</dbReference>
<feature type="compositionally biased region" description="Basic and acidic residues" evidence="5">
    <location>
        <begin position="464"/>
        <end position="485"/>
    </location>
</feature>
<feature type="compositionally biased region" description="Polar residues" evidence="5">
    <location>
        <begin position="571"/>
        <end position="588"/>
    </location>
</feature>
<dbReference type="AlphaFoldDB" id="A0A4E0RV25"/>
<dbReference type="InterPro" id="IPR007854">
    <property type="entry name" value="Fip1_dom"/>
</dbReference>
<comment type="caution">
    <text evidence="7">The sequence shown here is derived from an EMBL/GenBank/DDBJ whole genome shotgun (WGS) entry which is preliminary data.</text>
</comment>
<feature type="region of interest" description="Disordered" evidence="5">
    <location>
        <begin position="1"/>
        <end position="82"/>
    </location>
</feature>
<evidence type="ECO:0000256" key="4">
    <source>
        <dbReference type="ARBA" id="ARBA00023242"/>
    </source>
</evidence>
<accession>A0A4E0RV25</accession>
<feature type="compositionally biased region" description="Basic and acidic residues" evidence="5">
    <location>
        <begin position="515"/>
        <end position="548"/>
    </location>
</feature>
<sequence length="616" mass="66510">MAAGGEDLTADGADHPVQNSDHIGTIGGDANEEGGLDSKNHEVHQSEDALNQENLGDIELSHGNEEHLPGDDEDDHKERDDYHSAAAAALADFEAEDEGDGNGEDDDTVNVIIKPTSKGGIYKTGTAYQARSVSHPSQYSKGTRQGIELDDPGDIHGVPTIEFSLTTLGEEDKPWKRPGADITDYFNYGFTEETWIQYCEKQKILRQEYANATLKPVLGSGGTGLLQRMRTGGANTGIRSYDNFKQTSINVINLSNAAMANRSSAPGLLGPKDSGDAQSAVLNGSNNSTSSLLGQFTQPPPGYLSGASQLDGASGSSGATGTGVFAVPPPAFSALAAGGAAQLLTNPNAAGTGSNSSVFPNLNMPPPVLGGLAGNWPSSLGVHNLLNPGDALIDPATGQLTSLLDHSRRSPESVYSNEDRSSRRGRRHYQEESYFDRDSYRARKRSRSGSRERHYSRHHRYHDSRHSDRDYERGSRHSHRSREGRYSGSSVAAAQDDMMEDGFCPPTSAIISSRSIERRSNRERRSDRSSDRDRSGHRTSRHDRERSSRSSRRSRHRSGSRTSTRRDFESPTKSPIRITSENSQTQERPSPPKTADPLAVAAARAANIAAALNASS</sequence>
<reference evidence="7" key="1">
    <citation type="submission" date="2019-03" db="EMBL/GenBank/DDBJ databases">
        <title>Improved annotation for the trematode Fasciola hepatica.</title>
        <authorList>
            <person name="Choi Y.-J."/>
            <person name="Martin J."/>
            <person name="Mitreva M."/>
        </authorList>
    </citation>
    <scope>NUCLEOTIDE SEQUENCE [LARGE SCALE GENOMIC DNA]</scope>
</reference>
<feature type="compositionally biased region" description="Basic and acidic residues" evidence="5">
    <location>
        <begin position="36"/>
        <end position="47"/>
    </location>
</feature>
<evidence type="ECO:0000256" key="2">
    <source>
        <dbReference type="ARBA" id="ARBA00007459"/>
    </source>
</evidence>
<evidence type="ECO:0000256" key="3">
    <source>
        <dbReference type="ARBA" id="ARBA00022664"/>
    </source>
</evidence>
<proteinExistence type="inferred from homology"/>
<keyword evidence="4" id="KW-0539">Nucleus</keyword>
<dbReference type="GO" id="GO:0006397">
    <property type="term" value="P:mRNA processing"/>
    <property type="evidence" value="ECO:0007669"/>
    <property type="project" value="UniProtKB-KW"/>
</dbReference>
<feature type="region of interest" description="Disordered" evidence="5">
    <location>
        <begin position="403"/>
        <end position="597"/>
    </location>
</feature>
<name>A0A4E0RV25_FASHE</name>
<dbReference type="Pfam" id="PF05182">
    <property type="entry name" value="Fip1"/>
    <property type="match status" value="1"/>
</dbReference>
<feature type="region of interest" description="Disordered" evidence="5">
    <location>
        <begin position="132"/>
        <end position="154"/>
    </location>
</feature>
<feature type="compositionally biased region" description="Basic and acidic residues" evidence="5">
    <location>
        <begin position="405"/>
        <end position="441"/>
    </location>
</feature>
<feature type="compositionally biased region" description="Basic and acidic residues" evidence="5">
    <location>
        <begin position="59"/>
        <end position="82"/>
    </location>
</feature>
<keyword evidence="3" id="KW-0507">mRNA processing</keyword>
<dbReference type="PANTHER" id="PTHR13484">
    <property type="entry name" value="FIP1-LIKE 1 PROTEIN"/>
    <property type="match status" value="1"/>
</dbReference>
<evidence type="ECO:0000256" key="5">
    <source>
        <dbReference type="SAM" id="MobiDB-lite"/>
    </source>
</evidence>
<comment type="subcellular location">
    <subcellularLocation>
        <location evidence="1">Nucleus</location>
    </subcellularLocation>
</comment>
<feature type="compositionally biased region" description="Basic residues" evidence="5">
    <location>
        <begin position="442"/>
        <end position="463"/>
    </location>
</feature>
<evidence type="ECO:0000313" key="8">
    <source>
        <dbReference type="Proteomes" id="UP000230066"/>
    </source>
</evidence>
<feature type="compositionally biased region" description="Basic residues" evidence="5">
    <location>
        <begin position="549"/>
        <end position="559"/>
    </location>
</feature>
<keyword evidence="8" id="KW-1185">Reference proteome</keyword>
<feature type="domain" description="Pre-mRNA polyadenylation factor Fip1" evidence="6">
    <location>
        <begin position="171"/>
        <end position="206"/>
    </location>
</feature>
<dbReference type="Proteomes" id="UP000230066">
    <property type="component" value="Unassembled WGS sequence"/>
</dbReference>
<organism evidence="7 8">
    <name type="scientific">Fasciola hepatica</name>
    <name type="common">Liver fluke</name>
    <dbReference type="NCBI Taxonomy" id="6192"/>
    <lineage>
        <taxon>Eukaryota</taxon>
        <taxon>Metazoa</taxon>
        <taxon>Spiralia</taxon>
        <taxon>Lophotrochozoa</taxon>
        <taxon>Platyhelminthes</taxon>
        <taxon>Trematoda</taxon>
        <taxon>Digenea</taxon>
        <taxon>Plagiorchiida</taxon>
        <taxon>Echinostomata</taxon>
        <taxon>Echinostomatoidea</taxon>
        <taxon>Fasciolidae</taxon>
        <taxon>Fasciola</taxon>
    </lineage>
</organism>
<dbReference type="InterPro" id="IPR051187">
    <property type="entry name" value="Pre-mRNA_3'-end_processing_reg"/>
</dbReference>
<comment type="similarity">
    <text evidence="2">Belongs to the FIP1 family.</text>
</comment>
<evidence type="ECO:0000256" key="1">
    <source>
        <dbReference type="ARBA" id="ARBA00004123"/>
    </source>
</evidence>